<evidence type="ECO:0000313" key="2">
    <source>
        <dbReference type="Proteomes" id="UP000824533"/>
    </source>
</evidence>
<sequence length="1693" mass="186951">METLCPNNGNDCEIRVLTAALHSIHLYCAALTIVLMCCYGSARRKYRCAEGWPCQNIRGVISLALGAIWSCGAAAALLRPSATLTLTAALMAPLAWLAAAAFHVTLRIRRSGAPILYLAIYWLLSGVSAAFILWKLIITGATAYHIEVYIQATSLLLTTSLSAIDCISFYYEVTRPGLRPKTTSEKCKISYKYYDCHLYSKISFFWLNSLLYKGYQAPLEQEDLGEIPKEERSVKYYQEFKEIYKQQGTNSITNNIWSCYIREVWPNFYLAGILKLFGDSIGVIPPLGLSVIVQFTKDPGQSYDTNSQVSVQEFFNNGYVTLFLIALALISQAFLSQNSTHLVTVEGTRLKTALQTMLYDKCMRIASWSSAKTEDNEEQPLLHDTNDNTVTMQSGFLTNLISQDTYNIMSCVWFCHYLWAIPLKVLVILYFLYSKLGLSAIIGTIGSIFIVTPLQFYIGKKLSDNSKEIAKCTDHRISKMTEILQGINVIKLYVWEDLFKEKILQLREVELQHLNKESFYWSLLTFSTQISTILITAITFSIYYVIEGSSKLTAINIFAGLAFFNQLTAPLLILPVTVQMIIQAVVSTRRIQDFLELSESNNAQDDSDLPKESRDKLNETVLNEAQKNVTDGINKEDSEETEDGDCFYDNDISLIEGNEYLMSFKNAAFTWGLKNEFFEIGDLDIPKGKLIMVVGNSGSGKTSLLTALIGEMYLEKGNVTKSANCSTWYAGQPPWLLEGSVRDNIIMGNPWCQRKYSRVLRAVGLIPDLQLLPEADSTLLGSHGAPLSGGQRIRVGVARALYSNAQLLALDEPLGALDAALARHLVARGLIPAARTGRTVVVATNRLELLHYADLILVMEDGRVSGYGGSRSACGAVWMWKQLADEAREAAARAGAGPPGGTEHERSRLVRAISRAKFQKCTSDETAIGISEAAGAYLLAEVPACTGGSWRRATKHSRPALSRQFSSPPSSTSNNSKLRREVRRAVSADESNTTLQREASFICRLFQTRPNRTLTRWTPTMLRNRSTNSDTDDNHVYDDSVAETAYSLTNNGLDGNNTQKLDRLVPDKQSSEFVISEYKIWCLYACGCGVWGVMFWLAAGAAQALAVASDTWLSLTTTASTSDTEELQTWRFVEIYLMWCAGGACAAGAAQAWCACAGARARRRLHESLLHAILHAPLHHHHTVPVGSTLHRFSADVQVIDKKLPIAISRWSQLVFLCTAAVIVNIIAIPWSVIALLPAVICFLKLQSIYLCNARELQRCEAQSAASVVSLCSETFVGASTVRAGRLQNRMRTLFMRRLDQNHNALLLLNASNRWLGLTLDLVGAVSVCVSLGLVLYCGGQSAMAGLAGTYSLLFPAYLAHLAKFRADLDQHLAALQRIHTDANAPQEDYREYCPLPLVQKDSGKIEFENVNVQHDPESMSNLNNINITIASGEKVVICGRSGSGKSTLILTCVGATTINKGRVLIDGKDLLQLPLRALRHRIVVMPQELVLFSGTLRENLDPLAVHTDDEIWTVLKAVGLYDYVNTQHSGLECSVNRQQSGWGIGRLGRVCAARAALRAKHASALLLDEPAAALDAHAEKALLDALATLVPDLTIVTVTHRISSVRGYDRAVVIEEGRVVEQGAVCALLSLPSSHLARMLALAQNHSINNCTKRILKLTPAARLRTARAVRVRVHARRPNKQRVTRVNDIIC</sequence>
<evidence type="ECO:0000313" key="1">
    <source>
        <dbReference type="EMBL" id="KAJ0180469.1"/>
    </source>
</evidence>
<organism evidence="1 2">
    <name type="scientific">Dendrolimus kikuchii</name>
    <dbReference type="NCBI Taxonomy" id="765133"/>
    <lineage>
        <taxon>Eukaryota</taxon>
        <taxon>Metazoa</taxon>
        <taxon>Ecdysozoa</taxon>
        <taxon>Arthropoda</taxon>
        <taxon>Hexapoda</taxon>
        <taxon>Insecta</taxon>
        <taxon>Pterygota</taxon>
        <taxon>Neoptera</taxon>
        <taxon>Endopterygota</taxon>
        <taxon>Lepidoptera</taxon>
        <taxon>Glossata</taxon>
        <taxon>Ditrysia</taxon>
        <taxon>Bombycoidea</taxon>
        <taxon>Lasiocampidae</taxon>
        <taxon>Dendrolimus</taxon>
    </lineage>
</organism>
<gene>
    <name evidence="1" type="ORF">K1T71_003873</name>
</gene>
<comment type="caution">
    <text evidence="1">The sequence shown here is derived from an EMBL/GenBank/DDBJ whole genome shotgun (WGS) entry which is preliminary data.</text>
</comment>
<name>A0ACC1D914_9NEOP</name>
<dbReference type="EMBL" id="CM034392">
    <property type="protein sequence ID" value="KAJ0180469.1"/>
    <property type="molecule type" value="Genomic_DNA"/>
</dbReference>
<reference evidence="1 2" key="1">
    <citation type="journal article" date="2021" name="Front. Genet.">
        <title>Chromosome-Level Genome Assembly Reveals Significant Gene Expansion in the Toll and IMD Signaling Pathways of Dendrolimus kikuchii.</title>
        <authorList>
            <person name="Zhou J."/>
            <person name="Wu P."/>
            <person name="Xiong Z."/>
            <person name="Liu N."/>
            <person name="Zhao N."/>
            <person name="Ji M."/>
            <person name="Qiu Y."/>
            <person name="Yang B."/>
        </authorList>
    </citation>
    <scope>NUCLEOTIDE SEQUENCE [LARGE SCALE GENOMIC DNA]</scope>
    <source>
        <strain evidence="1">Ann1</strain>
    </source>
</reference>
<accession>A0ACC1D914</accession>
<proteinExistence type="predicted"/>
<dbReference type="Proteomes" id="UP000824533">
    <property type="component" value="Linkage Group LG06"/>
</dbReference>
<keyword evidence="2" id="KW-1185">Reference proteome</keyword>
<protein>
    <submittedName>
        <fullName evidence="1">Uncharacterized protein</fullName>
    </submittedName>
</protein>